<gene>
    <name evidence="2" type="ORF">LX69_03346</name>
</gene>
<dbReference type="Proteomes" id="UP000249239">
    <property type="component" value="Unassembled WGS sequence"/>
</dbReference>
<dbReference type="AlphaFoldDB" id="A0A2W7N123"/>
<dbReference type="SUPFAM" id="SSF51206">
    <property type="entry name" value="cAMP-binding domain-like"/>
    <property type="match status" value="1"/>
</dbReference>
<protein>
    <submittedName>
        <fullName evidence="2">CRP-like cAMP-binding protein</fullName>
    </submittedName>
</protein>
<dbReference type="InterPro" id="IPR014710">
    <property type="entry name" value="RmlC-like_jellyroll"/>
</dbReference>
<sequence>MNEFELIARKITSKYVCLNDAEISAYALLLKKIELKKGEILVHQGEIAKGSYWVESGLLRQYYYKAGRDVTEHFASEDNGMMCIRSLFNNEPSELSIEALEKSTVYLTPYKQLISLSEQYAGINLYIRKMLEFVLIVSQIKADSWRFETARERYNRFVREFPEVAKRASINHIASYLLMTPESLSRVRSGTL</sequence>
<evidence type="ECO:0000313" key="2">
    <source>
        <dbReference type="EMBL" id="PZX10574.1"/>
    </source>
</evidence>
<reference evidence="2 3" key="1">
    <citation type="submission" date="2018-06" db="EMBL/GenBank/DDBJ databases">
        <title>Genomic Encyclopedia of Archaeal and Bacterial Type Strains, Phase II (KMG-II): from individual species to whole genera.</title>
        <authorList>
            <person name="Goeker M."/>
        </authorList>
    </citation>
    <scope>NUCLEOTIDE SEQUENCE [LARGE SCALE GENOMIC DNA]</scope>
    <source>
        <strain evidence="2 3">DSM 6779</strain>
    </source>
</reference>
<feature type="domain" description="Cyclic nucleotide-binding" evidence="1">
    <location>
        <begin position="33"/>
        <end position="120"/>
    </location>
</feature>
<dbReference type="Pfam" id="PF00027">
    <property type="entry name" value="cNMP_binding"/>
    <property type="match status" value="1"/>
</dbReference>
<evidence type="ECO:0000313" key="3">
    <source>
        <dbReference type="Proteomes" id="UP000249239"/>
    </source>
</evidence>
<accession>A0A2W7N123</accession>
<dbReference type="EMBL" id="QKZK01000050">
    <property type="protein sequence ID" value="PZX10574.1"/>
    <property type="molecule type" value="Genomic_DNA"/>
</dbReference>
<dbReference type="OrthoDB" id="680421at2"/>
<dbReference type="InterPro" id="IPR000595">
    <property type="entry name" value="cNMP-bd_dom"/>
</dbReference>
<dbReference type="CDD" id="cd00038">
    <property type="entry name" value="CAP_ED"/>
    <property type="match status" value="1"/>
</dbReference>
<proteinExistence type="predicted"/>
<dbReference type="InterPro" id="IPR018490">
    <property type="entry name" value="cNMP-bd_dom_sf"/>
</dbReference>
<dbReference type="RefSeq" id="WP_111447121.1">
    <property type="nucleotide sequence ID" value="NZ_QKZK01000050.1"/>
</dbReference>
<organism evidence="2 3">
    <name type="scientific">Breznakibacter xylanolyticus</name>
    <dbReference type="NCBI Taxonomy" id="990"/>
    <lineage>
        <taxon>Bacteria</taxon>
        <taxon>Pseudomonadati</taxon>
        <taxon>Bacteroidota</taxon>
        <taxon>Bacteroidia</taxon>
        <taxon>Marinilabiliales</taxon>
        <taxon>Marinilabiliaceae</taxon>
        <taxon>Breznakibacter</taxon>
    </lineage>
</organism>
<name>A0A2W7N123_9BACT</name>
<evidence type="ECO:0000259" key="1">
    <source>
        <dbReference type="Pfam" id="PF00027"/>
    </source>
</evidence>
<keyword evidence="3" id="KW-1185">Reference proteome</keyword>
<dbReference type="Gene3D" id="2.60.120.10">
    <property type="entry name" value="Jelly Rolls"/>
    <property type="match status" value="1"/>
</dbReference>
<comment type="caution">
    <text evidence="2">The sequence shown here is derived from an EMBL/GenBank/DDBJ whole genome shotgun (WGS) entry which is preliminary data.</text>
</comment>